<reference evidence="3 4" key="1">
    <citation type="submission" date="2023-07" db="EMBL/GenBank/DDBJ databases">
        <title>Sorghum-associated microbial communities from plants grown in Nebraska, USA.</title>
        <authorList>
            <person name="Schachtman D."/>
        </authorList>
    </citation>
    <scope>NUCLEOTIDE SEQUENCE [LARGE SCALE GENOMIC DNA]</scope>
    <source>
        <strain evidence="3 4">BE240</strain>
    </source>
</reference>
<feature type="region of interest" description="Disordered" evidence="1">
    <location>
        <begin position="106"/>
        <end position="138"/>
    </location>
</feature>
<evidence type="ECO:0000313" key="4">
    <source>
        <dbReference type="Proteomes" id="UP001265550"/>
    </source>
</evidence>
<gene>
    <name evidence="3" type="ORF">J2X09_000386</name>
</gene>
<name>A0ABU1V5Q3_9BURK</name>
<protein>
    <recommendedName>
        <fullName evidence="5">L,D-transpeptidase</fullName>
    </recommendedName>
</protein>
<keyword evidence="2" id="KW-1133">Transmembrane helix</keyword>
<comment type="caution">
    <text evidence="3">The sequence shown here is derived from an EMBL/GenBank/DDBJ whole genome shotgun (WGS) entry which is preliminary data.</text>
</comment>
<evidence type="ECO:0008006" key="5">
    <source>
        <dbReference type="Google" id="ProtNLM"/>
    </source>
</evidence>
<keyword evidence="2" id="KW-0812">Transmembrane</keyword>
<organism evidence="3 4">
    <name type="scientific">Hydrogenophaga laconesensis</name>
    <dbReference type="NCBI Taxonomy" id="1805971"/>
    <lineage>
        <taxon>Bacteria</taxon>
        <taxon>Pseudomonadati</taxon>
        <taxon>Pseudomonadota</taxon>
        <taxon>Betaproteobacteria</taxon>
        <taxon>Burkholderiales</taxon>
        <taxon>Comamonadaceae</taxon>
        <taxon>Hydrogenophaga</taxon>
    </lineage>
</organism>
<keyword evidence="2" id="KW-0472">Membrane</keyword>
<dbReference type="RefSeq" id="WP_310307203.1">
    <property type="nucleotide sequence ID" value="NZ_JAVDWE010000001.1"/>
</dbReference>
<feature type="compositionally biased region" description="Basic and acidic residues" evidence="1">
    <location>
        <begin position="124"/>
        <end position="135"/>
    </location>
</feature>
<sequence length="236" mass="25734">MPLSTSTLKDIRNGVIGGVVMLAILLPLASHFKAPKAAADHGPAATSAPLPRPDFGQVLPTDDAHDLVEWIARTRDNAGMPFVVVDKRVARLHVFGTDARLRDSTPVLLGSAPGDDSVPGIGDRPVEQVRPHERTTPAGRFVGQFGHTLTGEDVVWVDYDAAVSMHRVRPTLQPRERRAERLASETIDDNRISYGCINVPAAFYDAHIQPVFSRMPAIVYVLPEHKTVEEVFGLKA</sequence>
<dbReference type="EMBL" id="JAVDWE010000001">
    <property type="protein sequence ID" value="MDR7092663.1"/>
    <property type="molecule type" value="Genomic_DNA"/>
</dbReference>
<proteinExistence type="predicted"/>
<accession>A0ABU1V5Q3</accession>
<keyword evidence="4" id="KW-1185">Reference proteome</keyword>
<evidence type="ECO:0000256" key="2">
    <source>
        <dbReference type="SAM" id="Phobius"/>
    </source>
</evidence>
<dbReference type="Proteomes" id="UP001265550">
    <property type="component" value="Unassembled WGS sequence"/>
</dbReference>
<evidence type="ECO:0000256" key="1">
    <source>
        <dbReference type="SAM" id="MobiDB-lite"/>
    </source>
</evidence>
<evidence type="ECO:0000313" key="3">
    <source>
        <dbReference type="EMBL" id="MDR7092663.1"/>
    </source>
</evidence>
<feature type="transmembrane region" description="Helical" evidence="2">
    <location>
        <begin position="12"/>
        <end position="29"/>
    </location>
</feature>